<name>A0ABX1CW74_9FLAO</name>
<accession>A0ABX1CW74</accession>
<evidence type="ECO:0000313" key="3">
    <source>
        <dbReference type="Proteomes" id="UP000703674"/>
    </source>
</evidence>
<sequence length="149" mass="17743">MELPLHQYRYIDWKTPEEMHFSSLEWKSEINFVKDEQKFLEHLLHTYCTGKLLPLINLHCSETIHQIKLSQKELKKLELKVNAHMQALRTFLEQAERIQSGRSYRQEHKAILNDFALFSSQFKRLKKGIFHTLTTFIKSQKQKNLTAGT</sequence>
<evidence type="ECO:0000256" key="1">
    <source>
        <dbReference type="SAM" id="Coils"/>
    </source>
</evidence>
<dbReference type="RefSeq" id="WP_168137653.1">
    <property type="nucleotide sequence ID" value="NZ_JAAVJR010000003.1"/>
</dbReference>
<feature type="coiled-coil region" evidence="1">
    <location>
        <begin position="60"/>
        <end position="94"/>
    </location>
</feature>
<keyword evidence="1" id="KW-0175">Coiled coil</keyword>
<proteinExistence type="predicted"/>
<dbReference type="EMBL" id="JAAVJR010000003">
    <property type="protein sequence ID" value="NJW52533.1"/>
    <property type="molecule type" value="Genomic_DNA"/>
</dbReference>
<comment type="caution">
    <text evidence="2">The sequence shown here is derived from an EMBL/GenBank/DDBJ whole genome shotgun (WGS) entry which is preliminary data.</text>
</comment>
<gene>
    <name evidence="2" type="ORF">HC175_06335</name>
</gene>
<keyword evidence="3" id="KW-1185">Reference proteome</keyword>
<protein>
    <submittedName>
        <fullName evidence="2">Uncharacterized protein</fullName>
    </submittedName>
</protein>
<evidence type="ECO:0000313" key="2">
    <source>
        <dbReference type="EMBL" id="NJW52533.1"/>
    </source>
</evidence>
<dbReference type="Proteomes" id="UP000703674">
    <property type="component" value="Unassembled WGS sequence"/>
</dbReference>
<organism evidence="2 3">
    <name type="scientific">Salinimicrobium oceani</name>
    <dbReference type="NCBI Taxonomy" id="2722702"/>
    <lineage>
        <taxon>Bacteria</taxon>
        <taxon>Pseudomonadati</taxon>
        <taxon>Bacteroidota</taxon>
        <taxon>Flavobacteriia</taxon>
        <taxon>Flavobacteriales</taxon>
        <taxon>Flavobacteriaceae</taxon>
        <taxon>Salinimicrobium</taxon>
    </lineage>
</organism>
<reference evidence="2 3" key="1">
    <citation type="submission" date="2020-03" db="EMBL/GenBank/DDBJ databases">
        <title>Salinimicrobium sp. nov, isolated from SCS.</title>
        <authorList>
            <person name="Cao W.R."/>
        </authorList>
    </citation>
    <scope>NUCLEOTIDE SEQUENCE [LARGE SCALE GENOMIC DNA]</scope>
    <source>
        <strain evidence="3">J15B91</strain>
    </source>
</reference>